<feature type="domain" description="FACT complex subunit SPT16 N-terminal lobe" evidence="2">
    <location>
        <begin position="1"/>
        <end position="144"/>
    </location>
</feature>
<organism evidence="3 4">
    <name type="scientific">Blyttiomyces helicus</name>
    <dbReference type="NCBI Taxonomy" id="388810"/>
    <lineage>
        <taxon>Eukaryota</taxon>
        <taxon>Fungi</taxon>
        <taxon>Fungi incertae sedis</taxon>
        <taxon>Chytridiomycota</taxon>
        <taxon>Chytridiomycota incertae sedis</taxon>
        <taxon>Chytridiomycetes</taxon>
        <taxon>Chytridiomycetes incertae sedis</taxon>
        <taxon>Blyttiomyces</taxon>
    </lineage>
</organism>
<evidence type="ECO:0000259" key="2">
    <source>
        <dbReference type="SMART" id="SM01285"/>
    </source>
</evidence>
<name>A0A4P9WCU5_9FUNG</name>
<reference evidence="4" key="1">
    <citation type="journal article" date="2018" name="Nat. Microbiol.">
        <title>Leveraging single-cell genomics to expand the fungal tree of life.</title>
        <authorList>
            <person name="Ahrendt S.R."/>
            <person name="Quandt C.A."/>
            <person name="Ciobanu D."/>
            <person name="Clum A."/>
            <person name="Salamov A."/>
            <person name="Andreopoulos B."/>
            <person name="Cheng J.F."/>
            <person name="Woyke T."/>
            <person name="Pelin A."/>
            <person name="Henrissat B."/>
            <person name="Reynolds N.K."/>
            <person name="Benny G.L."/>
            <person name="Smith M.E."/>
            <person name="James T.Y."/>
            <person name="Grigoriev I.V."/>
        </authorList>
    </citation>
    <scope>NUCLEOTIDE SEQUENCE [LARGE SCALE GENOMIC DNA]</scope>
</reference>
<keyword evidence="1" id="KW-0804">Transcription</keyword>
<dbReference type="EMBL" id="KZ995533">
    <property type="protein sequence ID" value="RKO90481.1"/>
    <property type="molecule type" value="Genomic_DNA"/>
</dbReference>
<dbReference type="PANTHER" id="PTHR13980">
    <property type="entry name" value="CDC68 RELATED"/>
    <property type="match status" value="1"/>
</dbReference>
<dbReference type="SMART" id="SM01285">
    <property type="entry name" value="FACT-Spt16_Nlob"/>
    <property type="match status" value="1"/>
</dbReference>
<dbReference type="InterPro" id="IPR029148">
    <property type="entry name" value="FACT-SPT16_Nlobe"/>
</dbReference>
<dbReference type="Gene3D" id="3.40.350.10">
    <property type="entry name" value="Creatinase/prolidase N-terminal domain"/>
    <property type="match status" value="1"/>
</dbReference>
<feature type="non-terminal residue" evidence="3">
    <location>
        <position position="1"/>
    </location>
</feature>
<comment type="subunit">
    <text evidence="1">Component of the FACT complex.</text>
</comment>
<accession>A0A4P9WCU5</accession>
<dbReference type="AlphaFoldDB" id="A0A4P9WCU5"/>
<dbReference type="OrthoDB" id="10251642at2759"/>
<dbReference type="Gene3D" id="3.90.230.10">
    <property type="entry name" value="Creatinase/methionine aminopeptidase superfamily"/>
    <property type="match status" value="1"/>
</dbReference>
<keyword evidence="1" id="KW-0234">DNA repair</keyword>
<dbReference type="GO" id="GO:0031491">
    <property type="term" value="F:nucleosome binding"/>
    <property type="evidence" value="ECO:0007669"/>
    <property type="project" value="TreeGrafter"/>
</dbReference>
<sequence length="426" mass="47335">DDDSMFGKASALIVAVGTVADDAPPQKGTSFQTWLFGYELPDTLMVITATNVVFVTSQKKGTILETAKLPGDAIPFEVLKRTKDENHNADLFAKAVQAIAGSNDGKTIGVVAKDRFDGKFITEWKSAIEKSGKKFDEVDISGGIATLMAVKDEDELRSVRLAGKLCSIYMKDYFVPEMSDILDEDRKVKHSKLSRDMEDALLDGKSKKIKYPQEITPDLADWAYPPIVQSGGKYDLRFSAESNNETLEEGAIICLLGIRYKSYYANIGRTYLINPDKDQEKNYRFLLELQKYVISNLKDGITCKEAYGKAVAYIESKRPDLKDVFLKNCGFGIGVEFRDMHYTLSPKSNKVLKAGMTINVVIGFQGIQDETNKKKKSYSLILSDTVKINGGNEAPQIFTDVSKDPNEAFMYLVSSWKDAQVGSLDV</sequence>
<dbReference type="SUPFAM" id="SSF55920">
    <property type="entry name" value="Creatinase/aminopeptidase"/>
    <property type="match status" value="1"/>
</dbReference>
<dbReference type="InterPro" id="IPR000994">
    <property type="entry name" value="Pept_M24"/>
</dbReference>
<dbReference type="InterPro" id="IPR029149">
    <property type="entry name" value="Creatin/AminoP/Spt16_N"/>
</dbReference>
<comment type="similarity">
    <text evidence="1">Belongs to the peptidase M24 family. SPT16 subfamily.</text>
</comment>
<comment type="function">
    <text evidence="1">Component of the FACT complex, a general chromatin factor that acts to reorganize nucleosomes. The FACT complex is involved in multiple processes that require DNA as a template such as mRNA elongation, DNA replication and DNA repair. During transcription elongation the FACT complex acts as a histone chaperone that both destabilizes and restores nucleosomal structure. It facilitates the passage of RNA polymerase II and transcription by promoting the dissociation of one histone H2A-H2B dimer from the nucleosome, then subsequently promotes the reestablishment of the nucleosome following the passage of RNA polymerase II.</text>
</comment>
<dbReference type="GO" id="GO:0006281">
    <property type="term" value="P:DNA repair"/>
    <property type="evidence" value="ECO:0007669"/>
    <property type="project" value="UniProtKB-UniRule"/>
</dbReference>
<dbReference type="Proteomes" id="UP000269721">
    <property type="component" value="Unassembled WGS sequence"/>
</dbReference>
<dbReference type="InterPro" id="IPR036005">
    <property type="entry name" value="Creatinase/aminopeptidase-like"/>
</dbReference>
<keyword evidence="4" id="KW-1185">Reference proteome</keyword>
<dbReference type="Pfam" id="PF14826">
    <property type="entry name" value="FACT-Spt16_Nlob"/>
    <property type="match status" value="1"/>
</dbReference>
<dbReference type="PANTHER" id="PTHR13980:SF15">
    <property type="entry name" value="FACT COMPLEX SUBUNIT SPT16"/>
    <property type="match status" value="1"/>
</dbReference>
<protein>
    <recommendedName>
        <fullName evidence="1">FACT complex subunit</fullName>
    </recommendedName>
</protein>
<keyword evidence="1" id="KW-0227">DNA damage</keyword>
<dbReference type="InterPro" id="IPR040258">
    <property type="entry name" value="Spt16"/>
</dbReference>
<dbReference type="GO" id="GO:0006368">
    <property type="term" value="P:transcription elongation by RNA polymerase II"/>
    <property type="evidence" value="ECO:0007669"/>
    <property type="project" value="TreeGrafter"/>
</dbReference>
<dbReference type="FunFam" id="3.90.230.10:FF:000005">
    <property type="entry name" value="FACT complex subunit spt16"/>
    <property type="match status" value="1"/>
</dbReference>
<dbReference type="GO" id="GO:0006260">
    <property type="term" value="P:DNA replication"/>
    <property type="evidence" value="ECO:0007669"/>
    <property type="project" value="UniProtKB-KW"/>
</dbReference>
<proteinExistence type="inferred from homology"/>
<evidence type="ECO:0000313" key="3">
    <source>
        <dbReference type="EMBL" id="RKO90481.1"/>
    </source>
</evidence>
<keyword evidence="1" id="KW-0158">Chromosome</keyword>
<dbReference type="Pfam" id="PF00557">
    <property type="entry name" value="Peptidase_M24"/>
    <property type="match status" value="1"/>
</dbReference>
<comment type="subcellular location">
    <subcellularLocation>
        <location evidence="1">Nucleus</location>
    </subcellularLocation>
    <subcellularLocation>
        <location evidence="1">Chromosome</location>
    </subcellularLocation>
</comment>
<dbReference type="GO" id="GO:0035101">
    <property type="term" value="C:FACT complex"/>
    <property type="evidence" value="ECO:0007669"/>
    <property type="project" value="UniProtKB-UniRule"/>
</dbReference>
<keyword evidence="1" id="KW-0235">DNA replication</keyword>
<gene>
    <name evidence="3" type="ORF">BDK51DRAFT_15529</name>
</gene>
<evidence type="ECO:0000256" key="1">
    <source>
        <dbReference type="RuleBase" id="RU367052"/>
    </source>
</evidence>
<evidence type="ECO:0000313" key="4">
    <source>
        <dbReference type="Proteomes" id="UP000269721"/>
    </source>
</evidence>
<keyword evidence="1" id="KW-0805">Transcription regulation</keyword>
<keyword evidence="1" id="KW-0539">Nucleus</keyword>